<keyword evidence="5 7" id="KW-1133">Transmembrane helix</keyword>
<feature type="transmembrane region" description="Helical" evidence="7">
    <location>
        <begin position="266"/>
        <end position="285"/>
    </location>
</feature>
<comment type="subcellular location">
    <subcellularLocation>
        <location evidence="1">Cell membrane</location>
        <topology evidence="1">Multi-pass membrane protein</topology>
    </subcellularLocation>
</comment>
<evidence type="ECO:0000256" key="6">
    <source>
        <dbReference type="ARBA" id="ARBA00023136"/>
    </source>
</evidence>
<dbReference type="CDD" id="cd06173">
    <property type="entry name" value="MFS_MefA_like"/>
    <property type="match status" value="1"/>
</dbReference>
<dbReference type="PANTHER" id="PTHR23513:SF11">
    <property type="entry name" value="STAPHYLOFERRIN A TRANSPORTER"/>
    <property type="match status" value="1"/>
</dbReference>
<dbReference type="Pfam" id="PF05977">
    <property type="entry name" value="MFS_3"/>
    <property type="match status" value="1"/>
</dbReference>
<keyword evidence="2" id="KW-0813">Transport</keyword>
<keyword evidence="3" id="KW-1003">Cell membrane</keyword>
<accession>A0ABS9T961</accession>
<dbReference type="InterPro" id="IPR020846">
    <property type="entry name" value="MFS_dom"/>
</dbReference>
<protein>
    <submittedName>
        <fullName evidence="9">MFS transporter</fullName>
    </submittedName>
</protein>
<keyword evidence="4 7" id="KW-0812">Transmembrane</keyword>
<feature type="transmembrane region" description="Helical" evidence="7">
    <location>
        <begin position="291"/>
        <end position="315"/>
    </location>
</feature>
<keyword evidence="10" id="KW-1185">Reference proteome</keyword>
<dbReference type="InterPro" id="IPR036259">
    <property type="entry name" value="MFS_trans_sf"/>
</dbReference>
<comment type="caution">
    <text evidence="9">The sequence shown here is derived from an EMBL/GenBank/DDBJ whole genome shotgun (WGS) entry which is preliminary data.</text>
</comment>
<feature type="transmembrane region" description="Helical" evidence="7">
    <location>
        <begin position="204"/>
        <end position="225"/>
    </location>
</feature>
<proteinExistence type="predicted"/>
<evidence type="ECO:0000256" key="3">
    <source>
        <dbReference type="ARBA" id="ARBA00022475"/>
    </source>
</evidence>
<evidence type="ECO:0000256" key="1">
    <source>
        <dbReference type="ARBA" id="ARBA00004651"/>
    </source>
</evidence>
<feature type="domain" description="Major facilitator superfamily (MFS) profile" evidence="8">
    <location>
        <begin position="1"/>
        <end position="379"/>
    </location>
</feature>
<sequence length="507" mass="53774">MSNVGGWMQTVGAQWLMLMLTGSATYVALVQTASSLPVMLFAVFAGAIGDVVDRRRFLLVSQAFMLLAAAALGVLALAGLVTPWLLLALIFAVGSGGAMTASTWQTLQPELVSPAERPQAISLGAVNQNLARAVGPAIGGIVLAASSAGTLFLINAVTFVAVIGVIAWWRGDKPSTHVLPREHVGEAIRAGARYVMASPTLRVILLRAGLFIFFASLIWALLPLVAQSELRLGSGGYGLLLACVGVGAVVGAAVLPHLLLRTSAGFLLAAASFGLAAVAIVLAYVPLVAPVAVALVIGGFAWILALSVLNSAYQLMLPDWAKSRGMAYYLVVFQGGNAVGSAILGVVAQRLGFSSTLLVVAVGLVLGALVELRHRFQTIPPEELVSADEWSQPTLTTAALPGGPVMVTIEYRPCDGADAELLAALRDVRFSRRRSGATSWRVWQDAAEPHRIVEQFVVASWEEHLRQHERVSERDQKRLARIWAMTDPDRPPTVTHWLAAQPGRTAR</sequence>
<feature type="transmembrane region" description="Helical" evidence="7">
    <location>
        <begin position="64"/>
        <end position="93"/>
    </location>
</feature>
<dbReference type="Gene3D" id="1.20.1250.20">
    <property type="entry name" value="MFS general substrate transporter like domains"/>
    <property type="match status" value="1"/>
</dbReference>
<evidence type="ECO:0000313" key="10">
    <source>
        <dbReference type="Proteomes" id="UP001299970"/>
    </source>
</evidence>
<feature type="transmembrane region" description="Helical" evidence="7">
    <location>
        <begin position="353"/>
        <end position="372"/>
    </location>
</feature>
<name>A0ABS9T961_9PSEU</name>
<dbReference type="PROSITE" id="PS50850">
    <property type="entry name" value="MFS"/>
    <property type="match status" value="1"/>
</dbReference>
<feature type="transmembrane region" description="Helical" evidence="7">
    <location>
        <begin position="137"/>
        <end position="169"/>
    </location>
</feature>
<dbReference type="EMBL" id="JAKXMK010000004">
    <property type="protein sequence ID" value="MCH6165076.1"/>
    <property type="molecule type" value="Genomic_DNA"/>
</dbReference>
<feature type="transmembrane region" description="Helical" evidence="7">
    <location>
        <begin position="327"/>
        <end position="347"/>
    </location>
</feature>
<feature type="transmembrane region" description="Helical" evidence="7">
    <location>
        <begin position="35"/>
        <end position="52"/>
    </location>
</feature>
<organism evidence="9 10">
    <name type="scientific">Pseudonocardia alaniniphila</name>
    <dbReference type="NCBI Taxonomy" id="75291"/>
    <lineage>
        <taxon>Bacteria</taxon>
        <taxon>Bacillati</taxon>
        <taxon>Actinomycetota</taxon>
        <taxon>Actinomycetes</taxon>
        <taxon>Pseudonocardiales</taxon>
        <taxon>Pseudonocardiaceae</taxon>
        <taxon>Pseudonocardia</taxon>
    </lineage>
</organism>
<keyword evidence="6 7" id="KW-0472">Membrane</keyword>
<gene>
    <name evidence="9" type="ORF">MMF94_05215</name>
</gene>
<dbReference type="SUPFAM" id="SSF103473">
    <property type="entry name" value="MFS general substrate transporter"/>
    <property type="match status" value="1"/>
</dbReference>
<evidence type="ECO:0000256" key="2">
    <source>
        <dbReference type="ARBA" id="ARBA00022448"/>
    </source>
</evidence>
<evidence type="ECO:0000256" key="7">
    <source>
        <dbReference type="SAM" id="Phobius"/>
    </source>
</evidence>
<evidence type="ECO:0000313" key="9">
    <source>
        <dbReference type="EMBL" id="MCH6165076.1"/>
    </source>
</evidence>
<dbReference type="PANTHER" id="PTHR23513">
    <property type="entry name" value="INTEGRAL MEMBRANE EFFLUX PROTEIN-RELATED"/>
    <property type="match status" value="1"/>
</dbReference>
<evidence type="ECO:0000256" key="4">
    <source>
        <dbReference type="ARBA" id="ARBA00022692"/>
    </source>
</evidence>
<evidence type="ECO:0000256" key="5">
    <source>
        <dbReference type="ARBA" id="ARBA00022989"/>
    </source>
</evidence>
<dbReference type="InterPro" id="IPR010290">
    <property type="entry name" value="TM_effector"/>
</dbReference>
<evidence type="ECO:0000259" key="8">
    <source>
        <dbReference type="PROSITE" id="PS50850"/>
    </source>
</evidence>
<feature type="transmembrane region" description="Helical" evidence="7">
    <location>
        <begin position="237"/>
        <end position="259"/>
    </location>
</feature>
<reference evidence="9 10" key="1">
    <citation type="submission" date="2022-03" db="EMBL/GenBank/DDBJ databases">
        <title>Pseudonocardia alaer sp. nov., a novel actinomycete isolated from reed forest soil.</title>
        <authorList>
            <person name="Wang L."/>
        </authorList>
    </citation>
    <scope>NUCLEOTIDE SEQUENCE [LARGE SCALE GENOMIC DNA]</scope>
    <source>
        <strain evidence="9 10">Y-16303</strain>
    </source>
</reference>
<dbReference type="Proteomes" id="UP001299970">
    <property type="component" value="Unassembled WGS sequence"/>
</dbReference>